<comment type="caution">
    <text evidence="2">The sequence shown here is derived from an EMBL/GenBank/DDBJ whole genome shotgun (WGS) entry which is preliminary data.</text>
</comment>
<evidence type="ECO:0000313" key="3">
    <source>
        <dbReference type="Proteomes" id="UP000241118"/>
    </source>
</evidence>
<dbReference type="GO" id="GO:0047372">
    <property type="term" value="F:monoacylglycerol lipase activity"/>
    <property type="evidence" value="ECO:0007669"/>
    <property type="project" value="TreeGrafter"/>
</dbReference>
<dbReference type="SUPFAM" id="SSF53474">
    <property type="entry name" value="alpha/beta-Hydrolases"/>
    <property type="match status" value="1"/>
</dbReference>
<dbReference type="RefSeq" id="WP_245950609.1">
    <property type="nucleotide sequence ID" value="NZ_PYAX01000015.1"/>
</dbReference>
<dbReference type="AlphaFoldDB" id="A0A2P8I114"/>
<dbReference type="GO" id="GO:0046464">
    <property type="term" value="P:acylglycerol catabolic process"/>
    <property type="evidence" value="ECO:0007669"/>
    <property type="project" value="TreeGrafter"/>
</dbReference>
<accession>A0A2P8I114</accession>
<sequence>MTDPLSAAKAEVEAGLAAAVPPRTATLVVDDGTEIAYHRWDADPGVDQDPVPVVLQHGFSVDTLVEWAARGTVAALTAAGRAVVGVDARGHGRSRKSPDPARYGERRMARDLRAVIAALDVPAVDLVGYSMGGIIALLTATEERAVRRLVVGGIGAGVVELGGVDTRVLPDDVLAEALLAEHPRTLSPVVAGMRGFAEVIGADLPSLAAQARSVHKGHIDLAAITVPTLVIAGDDDPLAERPHVLADAIPGARLRVIAGDHGTATGSPAFRSAIVQFLTQPGPVPDLVTGSAQSPLDHRGR</sequence>
<dbReference type="Proteomes" id="UP000241118">
    <property type="component" value="Unassembled WGS sequence"/>
</dbReference>
<keyword evidence="2" id="KW-0378">Hydrolase</keyword>
<evidence type="ECO:0000313" key="2">
    <source>
        <dbReference type="EMBL" id="PSL52169.1"/>
    </source>
</evidence>
<proteinExistence type="predicted"/>
<dbReference type="GO" id="GO:0016020">
    <property type="term" value="C:membrane"/>
    <property type="evidence" value="ECO:0007669"/>
    <property type="project" value="TreeGrafter"/>
</dbReference>
<dbReference type="PANTHER" id="PTHR43798">
    <property type="entry name" value="MONOACYLGLYCEROL LIPASE"/>
    <property type="match status" value="1"/>
</dbReference>
<reference evidence="2 3" key="1">
    <citation type="submission" date="2018-03" db="EMBL/GenBank/DDBJ databases">
        <title>Genomic Encyclopedia of Type Strains, Phase III (KMG-III): the genomes of soil and plant-associated and newly described type strains.</title>
        <authorList>
            <person name="Whitman W."/>
        </authorList>
    </citation>
    <scope>NUCLEOTIDE SEQUENCE [LARGE SCALE GENOMIC DNA]</scope>
    <source>
        <strain evidence="2 3">CGMCC 4.7097</strain>
    </source>
</reference>
<dbReference type="EMBL" id="PYAX01000015">
    <property type="protein sequence ID" value="PSL52169.1"/>
    <property type="molecule type" value="Genomic_DNA"/>
</dbReference>
<name>A0A2P8I114_SACCR</name>
<feature type="domain" description="AB hydrolase-1" evidence="1">
    <location>
        <begin position="52"/>
        <end position="150"/>
    </location>
</feature>
<dbReference type="InterPro" id="IPR000073">
    <property type="entry name" value="AB_hydrolase_1"/>
</dbReference>
<dbReference type="PANTHER" id="PTHR43798:SF5">
    <property type="entry name" value="MONOACYLGLYCEROL LIPASE ABHD6"/>
    <property type="match status" value="1"/>
</dbReference>
<dbReference type="Pfam" id="PF00561">
    <property type="entry name" value="Abhydrolase_1"/>
    <property type="match status" value="1"/>
</dbReference>
<keyword evidence="3" id="KW-1185">Reference proteome</keyword>
<protein>
    <submittedName>
        <fullName evidence="2">Alpha-beta hydrolase superfamily lysophospholipase</fullName>
    </submittedName>
</protein>
<evidence type="ECO:0000259" key="1">
    <source>
        <dbReference type="Pfam" id="PF00561"/>
    </source>
</evidence>
<dbReference type="Gene3D" id="3.40.50.1820">
    <property type="entry name" value="alpha/beta hydrolase"/>
    <property type="match status" value="1"/>
</dbReference>
<organism evidence="2 3">
    <name type="scientific">Saccharothrix carnea</name>
    <dbReference type="NCBI Taxonomy" id="1280637"/>
    <lineage>
        <taxon>Bacteria</taxon>
        <taxon>Bacillati</taxon>
        <taxon>Actinomycetota</taxon>
        <taxon>Actinomycetes</taxon>
        <taxon>Pseudonocardiales</taxon>
        <taxon>Pseudonocardiaceae</taxon>
        <taxon>Saccharothrix</taxon>
    </lineage>
</organism>
<gene>
    <name evidence="2" type="ORF">B0I31_115121</name>
</gene>
<dbReference type="InterPro" id="IPR050266">
    <property type="entry name" value="AB_hydrolase_sf"/>
</dbReference>
<dbReference type="InterPro" id="IPR029058">
    <property type="entry name" value="AB_hydrolase_fold"/>
</dbReference>